<evidence type="ECO:0000313" key="4">
    <source>
        <dbReference type="EMBL" id="CUH60705.1"/>
    </source>
</evidence>
<proteinExistence type="predicted"/>
<evidence type="ECO:0000313" key="5">
    <source>
        <dbReference type="Proteomes" id="UP000051298"/>
    </source>
</evidence>
<dbReference type="EMBL" id="CYRX01000029">
    <property type="protein sequence ID" value="CUH60705.1"/>
    <property type="molecule type" value="Genomic_DNA"/>
</dbReference>
<organism evidence="4 5">
    <name type="scientific">Thalassobacter stenotrophicus</name>
    <dbReference type="NCBI Taxonomy" id="266809"/>
    <lineage>
        <taxon>Bacteria</taxon>
        <taxon>Pseudomonadati</taxon>
        <taxon>Pseudomonadota</taxon>
        <taxon>Alphaproteobacteria</taxon>
        <taxon>Rhodobacterales</taxon>
        <taxon>Roseobacteraceae</taxon>
        <taxon>Thalassobacter</taxon>
    </lineage>
</organism>
<sequence length="218" mass="23864">MLNRRSLMIMIPAAAAGVAYSYWPHAEGTTPPAFDLRANAQEGSITIEDMTIGDPNAPVKVVEYASFTCPHCANFHRDTFKDFKAEYIDTGKAHFTHREVFFDRYGLWASMMARCGGADRYFGLIDLVYATQGDWARQSQPALVADALKKIGLQAGMDSTTLDACMQDADMAQSLVAWYQDNAGRDGIQSTPSFLINGTMHSGNMSLSRLGELVDAAS</sequence>
<evidence type="ECO:0000256" key="2">
    <source>
        <dbReference type="SAM" id="SignalP"/>
    </source>
</evidence>
<name>A0A0P1FFZ6_9RHOB</name>
<reference evidence="4 5" key="1">
    <citation type="submission" date="2015-09" db="EMBL/GenBank/DDBJ databases">
        <authorList>
            <consortium name="Swine Surveillance"/>
        </authorList>
    </citation>
    <scope>NUCLEOTIDE SEQUENCE [LARGE SCALE GENOMIC DNA]</scope>
    <source>
        <strain evidence="4 5">CECT 5294</strain>
    </source>
</reference>
<dbReference type="Pfam" id="PF13462">
    <property type="entry name" value="Thioredoxin_4"/>
    <property type="match status" value="1"/>
</dbReference>
<protein>
    <submittedName>
        <fullName evidence="4">Thiol-disulfide oxidoreductase D</fullName>
    </submittedName>
</protein>
<dbReference type="STRING" id="266809.PM03_13045"/>
<accession>A0A0P1FFZ6</accession>
<dbReference type="Proteomes" id="UP000051298">
    <property type="component" value="Unassembled WGS sequence"/>
</dbReference>
<comment type="function">
    <text evidence="1">May be required for disulfide bond formation in some proteins.</text>
</comment>
<dbReference type="InterPro" id="IPR012336">
    <property type="entry name" value="Thioredoxin-like_fold"/>
</dbReference>
<dbReference type="SUPFAM" id="SSF52833">
    <property type="entry name" value="Thioredoxin-like"/>
    <property type="match status" value="1"/>
</dbReference>
<dbReference type="Gene3D" id="3.40.30.10">
    <property type="entry name" value="Glutaredoxin"/>
    <property type="match status" value="1"/>
</dbReference>
<dbReference type="RefSeq" id="WP_058123627.1">
    <property type="nucleotide sequence ID" value="NZ_CYRX01000029.1"/>
</dbReference>
<dbReference type="AlphaFoldDB" id="A0A0P1FFZ6"/>
<evidence type="ECO:0000256" key="1">
    <source>
        <dbReference type="ARBA" id="ARBA00003565"/>
    </source>
</evidence>
<gene>
    <name evidence="4" type="primary">bdbD_1</name>
    <name evidence="4" type="ORF">THS5294_02001</name>
</gene>
<evidence type="ECO:0000259" key="3">
    <source>
        <dbReference type="PROSITE" id="PS51352"/>
    </source>
</evidence>
<dbReference type="PROSITE" id="PS51352">
    <property type="entry name" value="THIOREDOXIN_2"/>
    <property type="match status" value="1"/>
</dbReference>
<keyword evidence="2" id="KW-0732">Signal</keyword>
<feature type="signal peptide" evidence="2">
    <location>
        <begin position="1"/>
        <end position="21"/>
    </location>
</feature>
<dbReference type="InterPro" id="IPR036249">
    <property type="entry name" value="Thioredoxin-like_sf"/>
</dbReference>
<dbReference type="InterPro" id="IPR013766">
    <property type="entry name" value="Thioredoxin_domain"/>
</dbReference>
<feature type="chain" id="PRO_5006062561" evidence="2">
    <location>
        <begin position="22"/>
        <end position="218"/>
    </location>
</feature>
<feature type="domain" description="Thioredoxin" evidence="3">
    <location>
        <begin position="25"/>
        <end position="218"/>
    </location>
</feature>
<dbReference type="eggNOG" id="COG1651">
    <property type="taxonomic scope" value="Bacteria"/>
</dbReference>